<protein>
    <submittedName>
        <fullName evidence="3">DgyrCDS14178</fullName>
    </submittedName>
</protein>
<reference evidence="3 4" key="1">
    <citation type="submission" date="2020-08" db="EMBL/GenBank/DDBJ databases">
        <authorList>
            <person name="Hejnol A."/>
        </authorList>
    </citation>
    <scope>NUCLEOTIDE SEQUENCE [LARGE SCALE GENOMIC DNA]</scope>
</reference>
<name>A0A7I8WCV2_9ANNE</name>
<dbReference type="EMBL" id="CAJFCJ010000031">
    <property type="protein sequence ID" value="CAD5125996.1"/>
    <property type="molecule type" value="Genomic_DNA"/>
</dbReference>
<evidence type="ECO:0000313" key="3">
    <source>
        <dbReference type="EMBL" id="CAD5125996.1"/>
    </source>
</evidence>
<feature type="compositionally biased region" description="Acidic residues" evidence="2">
    <location>
        <begin position="817"/>
        <end position="851"/>
    </location>
</feature>
<feature type="compositionally biased region" description="Polar residues" evidence="2">
    <location>
        <begin position="807"/>
        <end position="816"/>
    </location>
</feature>
<evidence type="ECO:0000256" key="2">
    <source>
        <dbReference type="SAM" id="MobiDB-lite"/>
    </source>
</evidence>
<keyword evidence="1" id="KW-0175">Coiled coil</keyword>
<feature type="compositionally biased region" description="Acidic residues" evidence="2">
    <location>
        <begin position="764"/>
        <end position="804"/>
    </location>
</feature>
<proteinExistence type="predicted"/>
<keyword evidence="4" id="KW-1185">Reference proteome</keyword>
<accession>A0A7I8WCV2</accession>
<evidence type="ECO:0000256" key="1">
    <source>
        <dbReference type="SAM" id="Coils"/>
    </source>
</evidence>
<feature type="compositionally biased region" description="Polar residues" evidence="2">
    <location>
        <begin position="750"/>
        <end position="762"/>
    </location>
</feature>
<sequence>MPNSSNPLGESLQTQKNHNVGEINTIEEANNGLNSSSLCECEYKNMFDSMVNSTRGGENPRALIPNSQESSNIKNYKDQIQIERHINSGGNEYCSSSNSAEECQGSISPRPLNVPFPNVLTDEDRYEPPFPEISLEHLNSFNQEAHPLNNQDNSNIFDDINPESDPNQYSTFDRYYQNTFQQTQSSSSNNGSYFGLINVDYSIYNQDSFDRYGPEYHETQSYEYSDTVSQVNLTNVIESFDETPDGNAWVSTNAFTIEHQGNELSSTSYIGSAACSIEDSIVVETHRLENTFTNYSLQTYGENWNPNLTNNLNLTYNLPGEEDPWSAFADIDVQEVDNNQDMLESSLEYQNILPQASMNDSNKTFLESCRFANASNVSNINNLPPTNNPEQDKNIIIDNDKPWSSFVDVDVQRIDYDQTILDSSLFEISQLPASATGYSNDLMFANTFNAEYNSIPTSSFNYNFWHAQQQQDVRQATWNTEMQINENPNYFEETHLDNYYTQYDQSYYYEPYASLNDNYQESAASWQPDSIYYYETSSTVYDDTNKTLLSCEGEDIESHIETTTDEMSSEENFVIETHQNTAEDLEQNTQMPTNVRGLEPMASVAQPVNSIYVGDSIVFPNIMNSIPITTIQSPLDLPTLEEPVSFSEVATGDTLQNSSFTEYMLRRERINREKAEKRRQRLKRRRLRELEEEERQRNLKLEQEQPFYGLRERQNKLEKPFLTYEDNLEQSMSFSESESDDDFAEDQNEFHNNNDVSQQGDTNGNDDGDGDKDDDENDKDDNDDDDDDDKDNDDDNDDDDDDDDNHVNANNTNNEFGDQEITDEDSNDNSNDDYSDNDIADVTDANDSEDEMEIGEYREESLYDQLNSIESNSDDDPWFVVEMEYMRAIQHEQKCLMNGNFNELKEMKLEPWRAICCAKPKRNKTFNEIKRKLIGKDSIRAKEINKRVRQDYELDLIFWETFATMKGMSLEQIKSRKISLEKELLKKYFTDHDCFERLFSICEQNDKLTAEILMSAQSSLRDAENVRKSLLEEISACDNILDSGIYKLFHSKFENNVCNFLEDIIIAKSAAIDRAFCKIASLLDEKGSLDKL</sequence>
<feature type="compositionally biased region" description="Acidic residues" evidence="2">
    <location>
        <begin position="737"/>
        <end position="747"/>
    </location>
</feature>
<dbReference type="Proteomes" id="UP000549394">
    <property type="component" value="Unassembled WGS sequence"/>
</dbReference>
<evidence type="ECO:0000313" key="4">
    <source>
        <dbReference type="Proteomes" id="UP000549394"/>
    </source>
</evidence>
<organism evidence="3 4">
    <name type="scientific">Dimorphilus gyrociliatus</name>
    <dbReference type="NCBI Taxonomy" id="2664684"/>
    <lineage>
        <taxon>Eukaryota</taxon>
        <taxon>Metazoa</taxon>
        <taxon>Spiralia</taxon>
        <taxon>Lophotrochozoa</taxon>
        <taxon>Annelida</taxon>
        <taxon>Polychaeta</taxon>
        <taxon>Polychaeta incertae sedis</taxon>
        <taxon>Dinophilidae</taxon>
        <taxon>Dimorphilus</taxon>
    </lineage>
</organism>
<gene>
    <name evidence="3" type="ORF">DGYR_LOCUS13285</name>
</gene>
<feature type="coiled-coil region" evidence="1">
    <location>
        <begin position="665"/>
        <end position="704"/>
    </location>
</feature>
<dbReference type="AlphaFoldDB" id="A0A7I8WCV2"/>
<comment type="caution">
    <text evidence="3">The sequence shown here is derived from an EMBL/GenBank/DDBJ whole genome shotgun (WGS) entry which is preliminary data.</text>
</comment>
<feature type="region of interest" description="Disordered" evidence="2">
    <location>
        <begin position="730"/>
        <end position="851"/>
    </location>
</feature>